<keyword evidence="2" id="KW-0560">Oxidoreductase</keyword>
<evidence type="ECO:0000313" key="4">
    <source>
        <dbReference type="Proteomes" id="UP000613580"/>
    </source>
</evidence>
<sequence>MSLPTFGFETTADEVASVLKDQIAGKNILITGTSIKGLGFEAARAIAPYANLVVITGYNAERLRLSQEALCKEFPSANIRPLTLDVSSLGSVRKAAAEVNAYPEPLHVLIHNASIMGAYSITEDDLEIQAATAHFGPFLLSKLLAPKMIASSTEAFIPRVVYISSVSHAWGITGIDWKTLRHGDPPAVANTTEGFAKRYSEVKAADILTAAEISRRAKGQLRAYSVHPGTIWTNGFEKEHLQTAFKQFGLINPDGTPNTEVIQWKSIQQGAATHIVAAFDPRLDDQAGAYLIDGKVANEQVAAHAADPANAEKLWDLTEEILGEKWEFS</sequence>
<name>A0A8H6VVA2_MYCCL</name>
<dbReference type="AlphaFoldDB" id="A0A8H6VVA2"/>
<dbReference type="GO" id="GO:0016491">
    <property type="term" value="F:oxidoreductase activity"/>
    <property type="evidence" value="ECO:0007669"/>
    <property type="project" value="UniProtKB-KW"/>
</dbReference>
<dbReference type="PANTHER" id="PTHR24320:SF283">
    <property type="entry name" value="RETINOL DEHYDROGENASE 11"/>
    <property type="match status" value="1"/>
</dbReference>
<protein>
    <submittedName>
        <fullName evidence="3">NAD(P)-binding protein</fullName>
    </submittedName>
</protein>
<keyword evidence="4" id="KW-1185">Reference proteome</keyword>
<dbReference type="InterPro" id="IPR002347">
    <property type="entry name" value="SDR_fam"/>
</dbReference>
<dbReference type="Gene3D" id="3.40.50.720">
    <property type="entry name" value="NAD(P)-binding Rossmann-like Domain"/>
    <property type="match status" value="1"/>
</dbReference>
<evidence type="ECO:0000256" key="1">
    <source>
        <dbReference type="ARBA" id="ARBA00006484"/>
    </source>
</evidence>
<evidence type="ECO:0000256" key="2">
    <source>
        <dbReference type="ARBA" id="ARBA00023002"/>
    </source>
</evidence>
<evidence type="ECO:0000313" key="3">
    <source>
        <dbReference type="EMBL" id="KAF7293236.1"/>
    </source>
</evidence>
<dbReference type="InterPro" id="IPR036291">
    <property type="entry name" value="NAD(P)-bd_dom_sf"/>
</dbReference>
<dbReference type="OrthoDB" id="191139at2759"/>
<dbReference type="PANTHER" id="PTHR24320">
    <property type="entry name" value="RETINOL DEHYDROGENASE"/>
    <property type="match status" value="1"/>
</dbReference>
<dbReference type="EMBL" id="JACAZE010000021">
    <property type="protein sequence ID" value="KAF7293236.1"/>
    <property type="molecule type" value="Genomic_DNA"/>
</dbReference>
<dbReference type="Pfam" id="PF00106">
    <property type="entry name" value="adh_short"/>
    <property type="match status" value="1"/>
</dbReference>
<accession>A0A8H6VVA2</accession>
<proteinExistence type="inferred from homology"/>
<gene>
    <name evidence="3" type="ORF">HMN09_01201800</name>
</gene>
<organism evidence="3 4">
    <name type="scientific">Mycena chlorophos</name>
    <name type="common">Agaric fungus</name>
    <name type="synonym">Agaricus chlorophos</name>
    <dbReference type="NCBI Taxonomy" id="658473"/>
    <lineage>
        <taxon>Eukaryota</taxon>
        <taxon>Fungi</taxon>
        <taxon>Dikarya</taxon>
        <taxon>Basidiomycota</taxon>
        <taxon>Agaricomycotina</taxon>
        <taxon>Agaricomycetes</taxon>
        <taxon>Agaricomycetidae</taxon>
        <taxon>Agaricales</taxon>
        <taxon>Marasmiineae</taxon>
        <taxon>Mycenaceae</taxon>
        <taxon>Mycena</taxon>
    </lineage>
</organism>
<dbReference type="Proteomes" id="UP000613580">
    <property type="component" value="Unassembled WGS sequence"/>
</dbReference>
<dbReference type="SUPFAM" id="SSF51735">
    <property type="entry name" value="NAD(P)-binding Rossmann-fold domains"/>
    <property type="match status" value="1"/>
</dbReference>
<comment type="similarity">
    <text evidence="1">Belongs to the short-chain dehydrogenases/reductases (SDR) family.</text>
</comment>
<comment type="caution">
    <text evidence="3">The sequence shown here is derived from an EMBL/GenBank/DDBJ whole genome shotgun (WGS) entry which is preliminary data.</text>
</comment>
<reference evidence="3" key="1">
    <citation type="submission" date="2020-05" db="EMBL/GenBank/DDBJ databases">
        <title>Mycena genomes resolve the evolution of fungal bioluminescence.</title>
        <authorList>
            <person name="Tsai I.J."/>
        </authorList>
    </citation>
    <scope>NUCLEOTIDE SEQUENCE</scope>
    <source>
        <strain evidence="3">110903Hualien_Pintung</strain>
    </source>
</reference>